<evidence type="ECO:0000313" key="3">
    <source>
        <dbReference type="Proteomes" id="UP001627154"/>
    </source>
</evidence>
<proteinExistence type="predicted"/>
<gene>
    <name evidence="2" type="ORF">TKK_008867</name>
</gene>
<dbReference type="Proteomes" id="UP001627154">
    <property type="component" value="Unassembled WGS sequence"/>
</dbReference>
<reference evidence="2 3" key="1">
    <citation type="journal article" date="2024" name="bioRxiv">
        <title>A reference genome for Trichogramma kaykai: A tiny desert-dwelling parasitoid wasp with competing sex-ratio distorters.</title>
        <authorList>
            <person name="Culotta J."/>
            <person name="Lindsey A.R."/>
        </authorList>
    </citation>
    <scope>NUCLEOTIDE SEQUENCE [LARGE SCALE GENOMIC DNA]</scope>
    <source>
        <strain evidence="2 3">KSX58</strain>
    </source>
</reference>
<comment type="caution">
    <text evidence="2">The sequence shown here is derived from an EMBL/GenBank/DDBJ whole genome shotgun (WGS) entry which is preliminary data.</text>
</comment>
<dbReference type="EMBL" id="JBJJXI010000066">
    <property type="protein sequence ID" value="KAL3397299.1"/>
    <property type="molecule type" value="Genomic_DNA"/>
</dbReference>
<feature type="region of interest" description="Disordered" evidence="1">
    <location>
        <begin position="1"/>
        <end position="24"/>
    </location>
</feature>
<organism evidence="2 3">
    <name type="scientific">Trichogramma kaykai</name>
    <dbReference type="NCBI Taxonomy" id="54128"/>
    <lineage>
        <taxon>Eukaryota</taxon>
        <taxon>Metazoa</taxon>
        <taxon>Ecdysozoa</taxon>
        <taxon>Arthropoda</taxon>
        <taxon>Hexapoda</taxon>
        <taxon>Insecta</taxon>
        <taxon>Pterygota</taxon>
        <taxon>Neoptera</taxon>
        <taxon>Endopterygota</taxon>
        <taxon>Hymenoptera</taxon>
        <taxon>Apocrita</taxon>
        <taxon>Proctotrupomorpha</taxon>
        <taxon>Chalcidoidea</taxon>
        <taxon>Trichogrammatidae</taxon>
        <taxon>Trichogramma</taxon>
    </lineage>
</organism>
<evidence type="ECO:0000256" key="1">
    <source>
        <dbReference type="SAM" id="MobiDB-lite"/>
    </source>
</evidence>
<accession>A0ABD2WW22</accession>
<protein>
    <submittedName>
        <fullName evidence="2">Uncharacterized protein</fullName>
    </submittedName>
</protein>
<dbReference type="AlphaFoldDB" id="A0ABD2WW22"/>
<feature type="compositionally biased region" description="Basic and acidic residues" evidence="1">
    <location>
        <begin position="1"/>
        <end position="15"/>
    </location>
</feature>
<sequence>MMESKEDTVRMKEEPNDTWPDTDDNYNTELVNYCKFENFTTSTFYKPSTTVRLTTKKRSENNPKRDKGVDVA</sequence>
<name>A0ABD2WW22_9HYME</name>
<evidence type="ECO:0000313" key="2">
    <source>
        <dbReference type="EMBL" id="KAL3397299.1"/>
    </source>
</evidence>
<keyword evidence="3" id="KW-1185">Reference proteome</keyword>